<dbReference type="RefSeq" id="WP_101176431.1">
    <property type="nucleotide sequence ID" value="NZ_PISE01000013.1"/>
</dbReference>
<feature type="domain" description="Cytidyltransferase-like" evidence="11">
    <location>
        <begin position="7"/>
        <end position="163"/>
    </location>
</feature>
<evidence type="ECO:0000256" key="10">
    <source>
        <dbReference type="HAMAP-Rule" id="MF_00244"/>
    </source>
</evidence>
<dbReference type="Gene3D" id="3.40.50.620">
    <property type="entry name" value="HUPs"/>
    <property type="match status" value="1"/>
</dbReference>
<dbReference type="GO" id="GO:0004515">
    <property type="term" value="F:nicotinate-nucleotide adenylyltransferase activity"/>
    <property type="evidence" value="ECO:0007669"/>
    <property type="project" value="UniProtKB-UniRule"/>
</dbReference>
<keyword evidence="8 10" id="KW-0520">NAD</keyword>
<keyword evidence="5 10" id="KW-0548">Nucleotidyltransferase</keyword>
<dbReference type="PANTHER" id="PTHR39321:SF3">
    <property type="entry name" value="PHOSPHOPANTETHEINE ADENYLYLTRANSFERASE"/>
    <property type="match status" value="1"/>
</dbReference>
<evidence type="ECO:0000313" key="13">
    <source>
        <dbReference type="Proteomes" id="UP000233375"/>
    </source>
</evidence>
<evidence type="ECO:0000313" key="12">
    <source>
        <dbReference type="EMBL" id="PKG24493.1"/>
    </source>
</evidence>
<dbReference type="SUPFAM" id="SSF52374">
    <property type="entry name" value="Nucleotidylyl transferase"/>
    <property type="match status" value="1"/>
</dbReference>
<dbReference type="InterPro" id="IPR014729">
    <property type="entry name" value="Rossmann-like_a/b/a_fold"/>
</dbReference>
<comment type="similarity">
    <text evidence="10">Belongs to the NadD family.</text>
</comment>
<dbReference type="InterPro" id="IPR005248">
    <property type="entry name" value="NadD/NMNAT"/>
</dbReference>
<name>A0A2N0Z4R2_9BACI</name>
<dbReference type="Proteomes" id="UP000233375">
    <property type="component" value="Unassembled WGS sequence"/>
</dbReference>
<dbReference type="UniPathway" id="UPA00253">
    <property type="reaction ID" value="UER00332"/>
</dbReference>
<comment type="catalytic activity">
    <reaction evidence="9 10">
        <text>nicotinate beta-D-ribonucleotide + ATP + H(+) = deamido-NAD(+) + diphosphate</text>
        <dbReference type="Rhea" id="RHEA:22860"/>
        <dbReference type="ChEBI" id="CHEBI:15378"/>
        <dbReference type="ChEBI" id="CHEBI:30616"/>
        <dbReference type="ChEBI" id="CHEBI:33019"/>
        <dbReference type="ChEBI" id="CHEBI:57502"/>
        <dbReference type="ChEBI" id="CHEBI:58437"/>
        <dbReference type="EC" id="2.7.7.18"/>
    </reaction>
</comment>
<dbReference type="InterPro" id="IPR004821">
    <property type="entry name" value="Cyt_trans-like"/>
</dbReference>
<dbReference type="NCBIfam" id="TIGR00482">
    <property type="entry name" value="nicotinate (nicotinamide) nucleotide adenylyltransferase"/>
    <property type="match status" value="1"/>
</dbReference>
<dbReference type="NCBIfam" id="NF000840">
    <property type="entry name" value="PRK00071.1-3"/>
    <property type="match status" value="1"/>
</dbReference>
<protein>
    <recommendedName>
        <fullName evidence="10">Probable nicotinate-nucleotide adenylyltransferase</fullName>
        <ecNumber evidence="10">2.7.7.18</ecNumber>
    </recommendedName>
    <alternativeName>
        <fullName evidence="10">Deamido-NAD(+) diphosphorylase</fullName>
    </alternativeName>
    <alternativeName>
        <fullName evidence="10">Deamido-NAD(+) pyrophosphorylase</fullName>
    </alternativeName>
    <alternativeName>
        <fullName evidence="10">Nicotinate mononucleotide adenylyltransferase</fullName>
        <shortName evidence="10">NaMN adenylyltransferase</shortName>
    </alternativeName>
</protein>
<keyword evidence="6 10" id="KW-0547">Nucleotide-binding</keyword>
<accession>A0A2N0Z4R2</accession>
<comment type="function">
    <text evidence="1 10">Catalyzes the reversible adenylation of nicotinate mononucleotide (NaMN) to nicotinic acid adenine dinucleotide (NaAD).</text>
</comment>
<dbReference type="HAMAP" id="MF_00244">
    <property type="entry name" value="NaMN_adenylyltr"/>
    <property type="match status" value="1"/>
</dbReference>
<dbReference type="NCBIfam" id="TIGR00125">
    <property type="entry name" value="cyt_tran_rel"/>
    <property type="match status" value="1"/>
</dbReference>
<evidence type="ECO:0000256" key="6">
    <source>
        <dbReference type="ARBA" id="ARBA00022741"/>
    </source>
</evidence>
<dbReference type="PANTHER" id="PTHR39321">
    <property type="entry name" value="NICOTINATE-NUCLEOTIDE ADENYLYLTRANSFERASE-RELATED"/>
    <property type="match status" value="1"/>
</dbReference>
<evidence type="ECO:0000256" key="1">
    <source>
        <dbReference type="ARBA" id="ARBA00002324"/>
    </source>
</evidence>
<proteinExistence type="inferred from homology"/>
<dbReference type="AlphaFoldDB" id="A0A2N0Z4R2"/>
<evidence type="ECO:0000256" key="9">
    <source>
        <dbReference type="ARBA" id="ARBA00048721"/>
    </source>
</evidence>
<evidence type="ECO:0000256" key="4">
    <source>
        <dbReference type="ARBA" id="ARBA00022679"/>
    </source>
</evidence>
<comment type="caution">
    <text evidence="12">The sequence shown here is derived from an EMBL/GenBank/DDBJ whole genome shotgun (WGS) entry which is preliminary data.</text>
</comment>
<dbReference type="NCBIfam" id="NF000841">
    <property type="entry name" value="PRK00071.1-4"/>
    <property type="match status" value="1"/>
</dbReference>
<evidence type="ECO:0000256" key="8">
    <source>
        <dbReference type="ARBA" id="ARBA00023027"/>
    </source>
</evidence>
<organism evidence="12 13">
    <name type="scientific">Niallia nealsonii</name>
    <dbReference type="NCBI Taxonomy" id="115979"/>
    <lineage>
        <taxon>Bacteria</taxon>
        <taxon>Bacillati</taxon>
        <taxon>Bacillota</taxon>
        <taxon>Bacilli</taxon>
        <taxon>Bacillales</taxon>
        <taxon>Bacillaceae</taxon>
        <taxon>Niallia</taxon>
    </lineage>
</organism>
<reference evidence="12 13" key="1">
    <citation type="journal article" date="2003" name="Int. J. Syst. Evol. Microbiol.">
        <title>Bacillus nealsonii sp. nov., isolated from a spacecraft-assembly facility, whose spores are gamma-radiation resistant.</title>
        <authorList>
            <person name="Venkateswaran K."/>
            <person name="Kempf M."/>
            <person name="Chen F."/>
            <person name="Satomi M."/>
            <person name="Nicholson W."/>
            <person name="Kern R."/>
        </authorList>
    </citation>
    <scope>NUCLEOTIDE SEQUENCE [LARGE SCALE GENOMIC DNA]</scope>
    <source>
        <strain evidence="12 13">FO-92</strain>
    </source>
</reference>
<dbReference type="Pfam" id="PF01467">
    <property type="entry name" value="CTP_transf_like"/>
    <property type="match status" value="1"/>
</dbReference>
<keyword evidence="13" id="KW-1185">Reference proteome</keyword>
<evidence type="ECO:0000259" key="11">
    <source>
        <dbReference type="Pfam" id="PF01467"/>
    </source>
</evidence>
<evidence type="ECO:0000256" key="2">
    <source>
        <dbReference type="ARBA" id="ARBA00005019"/>
    </source>
</evidence>
<sequence length="190" mass="22500">MRKRIGILGGTFDPPHIGHLIIANEVLHHERLDEIWFMPNQEPPHKIKAGNVSNKNRIEMLQLAIKDHPKFRIETIEMNREGKSYTFDTMKILKEVHPHMDFHFIIGGDMVEYLPKWYKIEELVEIIQFISVNRPQYSNETAYPVRYVDVPAIDISSNLIRERLKKGDTIQYLTKESVKRYIEENRLYEA</sequence>
<evidence type="ECO:0000256" key="3">
    <source>
        <dbReference type="ARBA" id="ARBA00022642"/>
    </source>
</evidence>
<evidence type="ECO:0000256" key="7">
    <source>
        <dbReference type="ARBA" id="ARBA00022840"/>
    </source>
</evidence>
<keyword evidence="4 10" id="KW-0808">Transferase</keyword>
<dbReference type="CDD" id="cd02165">
    <property type="entry name" value="NMNAT"/>
    <property type="match status" value="1"/>
</dbReference>
<keyword evidence="3 10" id="KW-0662">Pyridine nucleotide biosynthesis</keyword>
<comment type="pathway">
    <text evidence="2 10">Cofactor biosynthesis; NAD(+) biosynthesis; deamido-NAD(+) from nicotinate D-ribonucleotide: step 1/1.</text>
</comment>
<evidence type="ECO:0000256" key="5">
    <source>
        <dbReference type="ARBA" id="ARBA00022695"/>
    </source>
</evidence>
<dbReference type="OrthoDB" id="5295945at2"/>
<dbReference type="EC" id="2.7.7.18" evidence="10"/>
<keyword evidence="7 10" id="KW-0067">ATP-binding</keyword>
<gene>
    <name evidence="10" type="primary">nadD</name>
    <name evidence="12" type="ORF">CWS01_06735</name>
</gene>
<dbReference type="GO" id="GO:0005524">
    <property type="term" value="F:ATP binding"/>
    <property type="evidence" value="ECO:0007669"/>
    <property type="project" value="UniProtKB-KW"/>
</dbReference>
<dbReference type="EMBL" id="PISE01000013">
    <property type="protein sequence ID" value="PKG24493.1"/>
    <property type="molecule type" value="Genomic_DNA"/>
</dbReference>
<dbReference type="FunFam" id="3.40.50.620:FF:000079">
    <property type="entry name" value="Probable nicotinate-nucleotide adenylyltransferase"/>
    <property type="match status" value="1"/>
</dbReference>
<dbReference type="GO" id="GO:0009435">
    <property type="term" value="P:NAD+ biosynthetic process"/>
    <property type="evidence" value="ECO:0007669"/>
    <property type="project" value="UniProtKB-UniRule"/>
</dbReference>